<dbReference type="Proteomes" id="UP000887576">
    <property type="component" value="Unplaced"/>
</dbReference>
<sequence>MPGRNKKFTTKQIKYFAAREERIEVFKKEFPETLDEIATRHEDTSEGTSRYVAKYNQIINNAKNEALTDEKRMKLLKENLRLLNKLKNEMDGLRPIYSMITDIRKTREEIALNLDVNRPQLMDLVYHGGKHLPLWMGDLGETLPSRAGCLKDDSLPENGELIAAYVKDMWILAEVKSVDEDNRITIRDVDDDGEGFVRISTDQLILLPLYRVDPKRHPYAIFDQNCVVLALYPQTTCFYKGIVESPPSTADDSYLITFEDEEYEGGYAPAVNVSQRFVLNYRNKPVDTSYEHVEASDSSETDEETPEPIPQPEPIRRKFKMRVSDEISDNEEQTSGEEAGEEHAESELVEDEEEEPMFEDEESSANDADEDAEKEQNEVEESQQSSDEDENIEGSISRQASMEKTPAAVSESSDEGSEELGNADWQQLESSQSASKSESSTSNSSTANVEESEDAVDSSETDSSDSNVSEEMVVE</sequence>
<name>A0AC34PV80_9BILA</name>
<dbReference type="WBParaSite" id="JU765_v2.g10258.t1">
    <property type="protein sequence ID" value="JU765_v2.g10258.t1"/>
    <property type="gene ID" value="JU765_v2.g10258"/>
</dbReference>
<protein>
    <submittedName>
        <fullName evidence="2">SGF29 C-terminal domain-containing protein</fullName>
    </submittedName>
</protein>
<reference evidence="2" key="1">
    <citation type="submission" date="2022-11" db="UniProtKB">
        <authorList>
            <consortium name="WormBaseParasite"/>
        </authorList>
    </citation>
    <scope>IDENTIFICATION</scope>
</reference>
<accession>A0AC34PV80</accession>
<proteinExistence type="predicted"/>
<evidence type="ECO:0000313" key="2">
    <source>
        <dbReference type="WBParaSite" id="JU765_v2.g10258.t1"/>
    </source>
</evidence>
<organism evidence="1 2">
    <name type="scientific">Panagrolaimus sp. JU765</name>
    <dbReference type="NCBI Taxonomy" id="591449"/>
    <lineage>
        <taxon>Eukaryota</taxon>
        <taxon>Metazoa</taxon>
        <taxon>Ecdysozoa</taxon>
        <taxon>Nematoda</taxon>
        <taxon>Chromadorea</taxon>
        <taxon>Rhabditida</taxon>
        <taxon>Tylenchina</taxon>
        <taxon>Panagrolaimomorpha</taxon>
        <taxon>Panagrolaimoidea</taxon>
        <taxon>Panagrolaimidae</taxon>
        <taxon>Panagrolaimus</taxon>
    </lineage>
</organism>
<evidence type="ECO:0000313" key="1">
    <source>
        <dbReference type="Proteomes" id="UP000887576"/>
    </source>
</evidence>